<accession>A0ABD2N924</accession>
<proteinExistence type="predicted"/>
<evidence type="ECO:0000313" key="2">
    <source>
        <dbReference type="Proteomes" id="UP001516400"/>
    </source>
</evidence>
<gene>
    <name evidence="1" type="ORF">HHI36_016096</name>
</gene>
<name>A0ABD2N924_9CUCU</name>
<comment type="caution">
    <text evidence="1">The sequence shown here is derived from an EMBL/GenBank/DDBJ whole genome shotgun (WGS) entry which is preliminary data.</text>
</comment>
<organism evidence="1 2">
    <name type="scientific">Cryptolaemus montrouzieri</name>
    <dbReference type="NCBI Taxonomy" id="559131"/>
    <lineage>
        <taxon>Eukaryota</taxon>
        <taxon>Metazoa</taxon>
        <taxon>Ecdysozoa</taxon>
        <taxon>Arthropoda</taxon>
        <taxon>Hexapoda</taxon>
        <taxon>Insecta</taxon>
        <taxon>Pterygota</taxon>
        <taxon>Neoptera</taxon>
        <taxon>Endopterygota</taxon>
        <taxon>Coleoptera</taxon>
        <taxon>Polyphaga</taxon>
        <taxon>Cucujiformia</taxon>
        <taxon>Coccinelloidea</taxon>
        <taxon>Coccinellidae</taxon>
        <taxon>Scymninae</taxon>
        <taxon>Scymnini</taxon>
        <taxon>Cryptolaemus</taxon>
    </lineage>
</organism>
<dbReference type="AlphaFoldDB" id="A0ABD2N924"/>
<sequence length="183" mass="20711">MAPSEHLPGPAGNVCKYCLKNALSNLVQCTNCNRLLDIDKQCCERNSLRISECGGKVECCTDNEEFKDTLSTPMINDPNDIQLLKSRIEYLDLLLEKKDKIIVDKNQIICDKVKIIELLNLQIVLLNGKLEPRVINKNQVSLKKPSKKSLNKQTNSLVISDIDQLYKSSLSLIIIQHMRKFVG</sequence>
<keyword evidence="2" id="KW-1185">Reference proteome</keyword>
<protein>
    <submittedName>
        <fullName evidence="1">Uncharacterized protein</fullName>
    </submittedName>
</protein>
<dbReference type="EMBL" id="JABFTP020000062">
    <property type="protein sequence ID" value="KAL3274721.1"/>
    <property type="molecule type" value="Genomic_DNA"/>
</dbReference>
<reference evidence="1 2" key="1">
    <citation type="journal article" date="2021" name="BMC Biol.">
        <title>Horizontally acquired antibacterial genes associated with adaptive radiation of ladybird beetles.</title>
        <authorList>
            <person name="Li H.S."/>
            <person name="Tang X.F."/>
            <person name="Huang Y.H."/>
            <person name="Xu Z.Y."/>
            <person name="Chen M.L."/>
            <person name="Du X.Y."/>
            <person name="Qiu B.Y."/>
            <person name="Chen P.T."/>
            <person name="Zhang W."/>
            <person name="Slipinski A."/>
            <person name="Escalona H.E."/>
            <person name="Waterhouse R.M."/>
            <person name="Zwick A."/>
            <person name="Pang H."/>
        </authorList>
    </citation>
    <scope>NUCLEOTIDE SEQUENCE [LARGE SCALE GENOMIC DNA]</scope>
    <source>
        <strain evidence="1">SYSU2018</strain>
    </source>
</reference>
<evidence type="ECO:0000313" key="1">
    <source>
        <dbReference type="EMBL" id="KAL3274721.1"/>
    </source>
</evidence>
<dbReference type="Proteomes" id="UP001516400">
    <property type="component" value="Unassembled WGS sequence"/>
</dbReference>